<dbReference type="AlphaFoldDB" id="A0AAD7EUU8"/>
<evidence type="ECO:0000313" key="2">
    <source>
        <dbReference type="Proteomes" id="UP001218218"/>
    </source>
</evidence>
<accession>A0AAD7EUU8</accession>
<evidence type="ECO:0000313" key="1">
    <source>
        <dbReference type="EMBL" id="KAJ7351394.1"/>
    </source>
</evidence>
<dbReference type="EMBL" id="JARIHO010000013">
    <property type="protein sequence ID" value="KAJ7351394.1"/>
    <property type="molecule type" value="Genomic_DNA"/>
</dbReference>
<name>A0AAD7EUU8_9AGAR</name>
<reference evidence="1" key="1">
    <citation type="submission" date="2023-03" db="EMBL/GenBank/DDBJ databases">
        <title>Massive genome expansion in bonnet fungi (Mycena s.s.) driven by repeated elements and novel gene families across ecological guilds.</title>
        <authorList>
            <consortium name="Lawrence Berkeley National Laboratory"/>
            <person name="Harder C.B."/>
            <person name="Miyauchi S."/>
            <person name="Viragh M."/>
            <person name="Kuo A."/>
            <person name="Thoen E."/>
            <person name="Andreopoulos B."/>
            <person name="Lu D."/>
            <person name="Skrede I."/>
            <person name="Drula E."/>
            <person name="Henrissat B."/>
            <person name="Morin E."/>
            <person name="Kohler A."/>
            <person name="Barry K."/>
            <person name="LaButti K."/>
            <person name="Morin E."/>
            <person name="Salamov A."/>
            <person name="Lipzen A."/>
            <person name="Mereny Z."/>
            <person name="Hegedus B."/>
            <person name="Baldrian P."/>
            <person name="Stursova M."/>
            <person name="Weitz H."/>
            <person name="Taylor A."/>
            <person name="Grigoriev I.V."/>
            <person name="Nagy L.G."/>
            <person name="Martin F."/>
            <person name="Kauserud H."/>
        </authorList>
    </citation>
    <scope>NUCLEOTIDE SEQUENCE</scope>
    <source>
        <strain evidence="1">CBHHK002</strain>
    </source>
</reference>
<dbReference type="Proteomes" id="UP001218218">
    <property type="component" value="Unassembled WGS sequence"/>
</dbReference>
<comment type="caution">
    <text evidence="1">The sequence shown here is derived from an EMBL/GenBank/DDBJ whole genome shotgun (WGS) entry which is preliminary data.</text>
</comment>
<organism evidence="1 2">
    <name type="scientific">Mycena albidolilacea</name>
    <dbReference type="NCBI Taxonomy" id="1033008"/>
    <lineage>
        <taxon>Eukaryota</taxon>
        <taxon>Fungi</taxon>
        <taxon>Dikarya</taxon>
        <taxon>Basidiomycota</taxon>
        <taxon>Agaricomycotina</taxon>
        <taxon>Agaricomycetes</taxon>
        <taxon>Agaricomycetidae</taxon>
        <taxon>Agaricales</taxon>
        <taxon>Marasmiineae</taxon>
        <taxon>Mycenaceae</taxon>
        <taxon>Mycena</taxon>
    </lineage>
</organism>
<keyword evidence="2" id="KW-1185">Reference proteome</keyword>
<protein>
    <submittedName>
        <fullName evidence="1">Uncharacterized protein</fullName>
    </submittedName>
</protein>
<proteinExistence type="predicted"/>
<gene>
    <name evidence="1" type="ORF">DFH08DRAFT_860394</name>
</gene>
<sequence>MDPTRYAIIIMNELRGWAYHWIEGLRGIRHQQAALGLPPPPYPSHPLPPGFPLGQFTVAQTFEWIHEYGTRQLRHIHNVEFLFQGRTNGPGSSVAWSVVDTAAGGPLGAFEIAGSIYDDEVNLPFRIDTDLVLMAMSASLRERIAMHLVSHVVTVPDRDPSRLAQPFRVYELQTADQNVVWELGKRREV</sequence>